<dbReference type="EMBL" id="MVIT01000076">
    <property type="protein sequence ID" value="OOV40518.1"/>
    <property type="molecule type" value="Genomic_DNA"/>
</dbReference>
<reference evidence="2 3" key="1">
    <citation type="submission" date="2017-02" db="EMBL/GenBank/DDBJ databases">
        <title>Comparative genomic analysis of Brazilian Leptospira kirschneri strains of different serogroups.</title>
        <authorList>
            <person name="Moreno L.Z."/>
            <person name="Miraglia F."/>
            <person name="Kremer F.S."/>
            <person name="Eslabao M.R."/>
            <person name="Lilenbaum W."/>
            <person name="Dellagostin O.A."/>
            <person name="Moreno A.M."/>
        </authorList>
    </citation>
    <scope>NUCLEOTIDE SEQUENCE [LARGE SCALE GENOMIC DNA]</scope>
    <source>
        <strain evidence="2 3">M110/06</strain>
    </source>
</reference>
<dbReference type="AlphaFoldDB" id="A0A1T1DI24"/>
<keyword evidence="1" id="KW-0812">Transmembrane</keyword>
<sequence>MNLETILALSMGVFCIIYLAYTIFRPEKF</sequence>
<protein>
    <submittedName>
        <fullName evidence="2">Potassium-transporting ATPase</fullName>
    </submittedName>
</protein>
<evidence type="ECO:0000313" key="3">
    <source>
        <dbReference type="Proteomes" id="UP000191008"/>
    </source>
</evidence>
<dbReference type="InterPro" id="IPR011726">
    <property type="entry name" value="KdpF"/>
</dbReference>
<dbReference type="GO" id="GO:0008556">
    <property type="term" value="F:P-type potassium transmembrane transporter activity"/>
    <property type="evidence" value="ECO:0007669"/>
    <property type="project" value="InterPro"/>
</dbReference>
<comment type="caution">
    <text evidence="2">The sequence shown here is derived from an EMBL/GenBank/DDBJ whole genome shotgun (WGS) entry which is preliminary data.</text>
</comment>
<accession>A0A1T1DI24</accession>
<dbReference type="GeneID" id="34313614"/>
<name>A0A1T1DI24_9LEPT</name>
<feature type="transmembrane region" description="Helical" evidence="1">
    <location>
        <begin position="6"/>
        <end position="24"/>
    </location>
</feature>
<dbReference type="GO" id="GO:0005886">
    <property type="term" value="C:plasma membrane"/>
    <property type="evidence" value="ECO:0007669"/>
    <property type="project" value="InterPro"/>
</dbReference>
<keyword evidence="1" id="KW-1133">Transmembrane helix</keyword>
<dbReference type="Proteomes" id="UP000191008">
    <property type="component" value="Unassembled WGS sequence"/>
</dbReference>
<keyword evidence="1" id="KW-0472">Membrane</keyword>
<proteinExistence type="predicted"/>
<gene>
    <name evidence="2" type="ORF">B1J93_17420</name>
</gene>
<organism evidence="2 3">
    <name type="scientific">Leptospira kirschneri serovar Pomona</name>
    <dbReference type="NCBI Taxonomy" id="561005"/>
    <lineage>
        <taxon>Bacteria</taxon>
        <taxon>Pseudomonadati</taxon>
        <taxon>Spirochaetota</taxon>
        <taxon>Spirochaetia</taxon>
        <taxon>Leptospirales</taxon>
        <taxon>Leptospiraceae</taxon>
        <taxon>Leptospira</taxon>
    </lineage>
</organism>
<evidence type="ECO:0000256" key="1">
    <source>
        <dbReference type="SAM" id="Phobius"/>
    </source>
</evidence>
<dbReference type="RefSeq" id="WP_004753500.1">
    <property type="nucleotide sequence ID" value="NZ_MVIT01000076.1"/>
</dbReference>
<dbReference type="Pfam" id="PF09604">
    <property type="entry name" value="Potass_KdpF"/>
    <property type="match status" value="1"/>
</dbReference>
<evidence type="ECO:0000313" key="2">
    <source>
        <dbReference type="EMBL" id="OOV40518.1"/>
    </source>
</evidence>